<name>A0ABR4HJS6_9EURO</name>
<protein>
    <submittedName>
        <fullName evidence="1">Uncharacterized protein</fullName>
    </submittedName>
</protein>
<comment type="caution">
    <text evidence="1">The sequence shown here is derived from an EMBL/GenBank/DDBJ whole genome shotgun (WGS) entry which is preliminary data.</text>
</comment>
<reference evidence="1 2" key="1">
    <citation type="submission" date="2024-07" db="EMBL/GenBank/DDBJ databases">
        <title>Section-level genome sequencing and comparative genomics of Aspergillus sections Usti and Cavernicolus.</title>
        <authorList>
            <consortium name="Lawrence Berkeley National Laboratory"/>
            <person name="Nybo J.L."/>
            <person name="Vesth T.C."/>
            <person name="Theobald S."/>
            <person name="Frisvad J.C."/>
            <person name="Larsen T.O."/>
            <person name="Kjaerboelling I."/>
            <person name="Rothschild-Mancinelli K."/>
            <person name="Lyhne E.K."/>
            <person name="Kogle M.E."/>
            <person name="Barry K."/>
            <person name="Clum A."/>
            <person name="Na H."/>
            <person name="Ledsgaard L."/>
            <person name="Lin J."/>
            <person name="Lipzen A."/>
            <person name="Kuo A."/>
            <person name="Riley R."/>
            <person name="Mondo S."/>
            <person name="Labutti K."/>
            <person name="Haridas S."/>
            <person name="Pangalinan J."/>
            <person name="Salamov A.A."/>
            <person name="Simmons B.A."/>
            <person name="Magnuson J.K."/>
            <person name="Chen J."/>
            <person name="Drula E."/>
            <person name="Henrissat B."/>
            <person name="Wiebenga A."/>
            <person name="Lubbers R.J."/>
            <person name="Gomes A.C."/>
            <person name="Makela M.R."/>
            <person name="Stajich J."/>
            <person name="Grigoriev I.V."/>
            <person name="Mortensen U.H."/>
            <person name="De Vries R.P."/>
            <person name="Baker S.E."/>
            <person name="Andersen M.R."/>
        </authorList>
    </citation>
    <scope>NUCLEOTIDE SEQUENCE [LARGE SCALE GENOMIC DNA]</scope>
    <source>
        <strain evidence="1 2">CBS 588.65</strain>
    </source>
</reference>
<sequence length="64" mass="7049">MPSSTTNFVLASMAACSAASPIIHFLNSPTPNLPYYPSTTKYCLWWWDNDSSATCKEVVEAAFI</sequence>
<proteinExistence type="predicted"/>
<organism evidence="1 2">
    <name type="scientific">Aspergillus granulosus</name>
    <dbReference type="NCBI Taxonomy" id="176169"/>
    <lineage>
        <taxon>Eukaryota</taxon>
        <taxon>Fungi</taxon>
        <taxon>Dikarya</taxon>
        <taxon>Ascomycota</taxon>
        <taxon>Pezizomycotina</taxon>
        <taxon>Eurotiomycetes</taxon>
        <taxon>Eurotiomycetidae</taxon>
        <taxon>Eurotiales</taxon>
        <taxon>Aspergillaceae</taxon>
        <taxon>Aspergillus</taxon>
        <taxon>Aspergillus subgen. Nidulantes</taxon>
    </lineage>
</organism>
<dbReference type="EMBL" id="JBFXLT010000030">
    <property type="protein sequence ID" value="KAL2814992.1"/>
    <property type="molecule type" value="Genomic_DNA"/>
</dbReference>
<evidence type="ECO:0000313" key="2">
    <source>
        <dbReference type="Proteomes" id="UP001610334"/>
    </source>
</evidence>
<evidence type="ECO:0000313" key="1">
    <source>
        <dbReference type="EMBL" id="KAL2814992.1"/>
    </source>
</evidence>
<keyword evidence="2" id="KW-1185">Reference proteome</keyword>
<gene>
    <name evidence="1" type="ORF">BJX63DRAFT_187028</name>
</gene>
<dbReference type="Proteomes" id="UP001610334">
    <property type="component" value="Unassembled WGS sequence"/>
</dbReference>
<accession>A0ABR4HJS6</accession>